<dbReference type="PANTHER" id="PTHR11950">
    <property type="entry name" value="RUNT RELATED"/>
    <property type="match status" value="1"/>
</dbReference>
<keyword evidence="4" id="KW-0539">Nucleus</keyword>
<dbReference type="EMBL" id="KN716176">
    <property type="protein sequence ID" value="KJH51795.1"/>
    <property type="molecule type" value="Genomic_DNA"/>
</dbReference>
<dbReference type="Gene3D" id="2.60.40.720">
    <property type="match status" value="1"/>
</dbReference>
<name>A0A0D8Y507_DICVI</name>
<evidence type="ECO:0000313" key="6">
    <source>
        <dbReference type="EMBL" id="KJH51795.1"/>
    </source>
</evidence>
<dbReference type="GO" id="GO:0000978">
    <property type="term" value="F:RNA polymerase II cis-regulatory region sequence-specific DNA binding"/>
    <property type="evidence" value="ECO:0007669"/>
    <property type="project" value="TreeGrafter"/>
</dbReference>
<dbReference type="InterPro" id="IPR008967">
    <property type="entry name" value="p53-like_TF_DNA-bd_sf"/>
</dbReference>
<dbReference type="GO" id="GO:0000981">
    <property type="term" value="F:DNA-binding transcription factor activity, RNA polymerase II-specific"/>
    <property type="evidence" value="ECO:0007669"/>
    <property type="project" value="TreeGrafter"/>
</dbReference>
<dbReference type="STRING" id="29172.A0A0D8Y507"/>
<comment type="subcellular location">
    <subcellularLocation>
        <location evidence="1">Nucleus</location>
    </subcellularLocation>
</comment>
<protein>
    <submittedName>
        <fullName evidence="6">Runt domain protein</fullName>
    </submittedName>
</protein>
<gene>
    <name evidence="6" type="ORF">DICVIV_01986</name>
</gene>
<evidence type="ECO:0000256" key="1">
    <source>
        <dbReference type="ARBA" id="ARBA00004123"/>
    </source>
</evidence>
<dbReference type="InterPro" id="IPR000040">
    <property type="entry name" value="AML1_Runt"/>
</dbReference>
<dbReference type="OrthoDB" id="10029800at2759"/>
<dbReference type="GO" id="GO:0005524">
    <property type="term" value="F:ATP binding"/>
    <property type="evidence" value="ECO:0007669"/>
    <property type="project" value="InterPro"/>
</dbReference>
<evidence type="ECO:0000256" key="4">
    <source>
        <dbReference type="ARBA" id="ARBA00023242"/>
    </source>
</evidence>
<sequence length="156" mass="18132">MENWLVAMGWIRENDISKNIIVFLVEFIKQLLKKFLRFPMCFEWLMVHGYRMNGPIRFDNCSQFIVVDFSLTAIMFLIAYLQEYKVDGRDFSTTYVKTGRKLQIDLTFEALVTVAAGNDETPSGEVRHETTKVVRQVARFSDLRFVGKSGRGRCVD</sequence>
<evidence type="ECO:0000256" key="3">
    <source>
        <dbReference type="ARBA" id="ARBA00023163"/>
    </source>
</evidence>
<dbReference type="AlphaFoldDB" id="A0A0D8Y507"/>
<dbReference type="GO" id="GO:0005634">
    <property type="term" value="C:nucleus"/>
    <property type="evidence" value="ECO:0007669"/>
    <property type="project" value="UniProtKB-SubCell"/>
</dbReference>
<accession>A0A0D8Y507</accession>
<dbReference type="InterPro" id="IPR012346">
    <property type="entry name" value="p53/RUNT-type_TF_DNA-bd_sf"/>
</dbReference>
<dbReference type="PROSITE" id="PS51062">
    <property type="entry name" value="RUNT"/>
    <property type="match status" value="1"/>
</dbReference>
<evidence type="ECO:0000259" key="5">
    <source>
        <dbReference type="PROSITE" id="PS51062"/>
    </source>
</evidence>
<dbReference type="PRINTS" id="PR00967">
    <property type="entry name" value="ONCOGENEAML1"/>
</dbReference>
<dbReference type="InterPro" id="IPR013524">
    <property type="entry name" value="Runt_dom"/>
</dbReference>
<keyword evidence="2" id="KW-0805">Transcription regulation</keyword>
<keyword evidence="7" id="KW-1185">Reference proteome</keyword>
<feature type="domain" description="Runt" evidence="5">
    <location>
        <begin position="111"/>
        <end position="156"/>
    </location>
</feature>
<reference evidence="7" key="2">
    <citation type="journal article" date="2016" name="Sci. Rep.">
        <title>Dictyocaulus viviparus genome, variome and transcriptome elucidate lungworm biology and support future intervention.</title>
        <authorList>
            <person name="McNulty S.N."/>
            <person name="Strube C."/>
            <person name="Rosa B.A."/>
            <person name="Martin J.C."/>
            <person name="Tyagi R."/>
            <person name="Choi Y.J."/>
            <person name="Wang Q."/>
            <person name="Hallsworth Pepin K."/>
            <person name="Zhang X."/>
            <person name="Ozersky P."/>
            <person name="Wilson R.K."/>
            <person name="Sternberg P.W."/>
            <person name="Gasser R.B."/>
            <person name="Mitreva M."/>
        </authorList>
    </citation>
    <scope>NUCLEOTIDE SEQUENCE [LARGE SCALE GENOMIC DNA]</scope>
    <source>
        <strain evidence="7">HannoverDv2000</strain>
    </source>
</reference>
<keyword evidence="3" id="KW-0804">Transcription</keyword>
<dbReference type="Pfam" id="PF00853">
    <property type="entry name" value="Runt"/>
    <property type="match status" value="1"/>
</dbReference>
<proteinExistence type="predicted"/>
<dbReference type="PANTHER" id="PTHR11950:SF31">
    <property type="entry name" value="SEGMENTATION PROTEIN RUNT"/>
    <property type="match status" value="1"/>
</dbReference>
<dbReference type="Proteomes" id="UP000053766">
    <property type="component" value="Unassembled WGS sequence"/>
</dbReference>
<dbReference type="SUPFAM" id="SSF49417">
    <property type="entry name" value="p53-like transcription factors"/>
    <property type="match status" value="1"/>
</dbReference>
<evidence type="ECO:0000256" key="2">
    <source>
        <dbReference type="ARBA" id="ARBA00023015"/>
    </source>
</evidence>
<organism evidence="6 7">
    <name type="scientific">Dictyocaulus viviparus</name>
    <name type="common">Bovine lungworm</name>
    <dbReference type="NCBI Taxonomy" id="29172"/>
    <lineage>
        <taxon>Eukaryota</taxon>
        <taxon>Metazoa</taxon>
        <taxon>Ecdysozoa</taxon>
        <taxon>Nematoda</taxon>
        <taxon>Chromadorea</taxon>
        <taxon>Rhabditida</taxon>
        <taxon>Rhabditina</taxon>
        <taxon>Rhabditomorpha</taxon>
        <taxon>Strongyloidea</taxon>
        <taxon>Metastrongylidae</taxon>
        <taxon>Dictyocaulus</taxon>
    </lineage>
</organism>
<reference evidence="6 7" key="1">
    <citation type="submission" date="2013-11" db="EMBL/GenBank/DDBJ databases">
        <title>Draft genome of the bovine lungworm Dictyocaulus viviparus.</title>
        <authorList>
            <person name="Mitreva M."/>
        </authorList>
    </citation>
    <scope>NUCLEOTIDE SEQUENCE [LARGE SCALE GENOMIC DNA]</scope>
    <source>
        <strain evidence="6 7">HannoverDv2000</strain>
    </source>
</reference>
<evidence type="ECO:0000313" key="7">
    <source>
        <dbReference type="Proteomes" id="UP000053766"/>
    </source>
</evidence>